<feature type="region of interest" description="Disordered" evidence="1">
    <location>
        <begin position="632"/>
        <end position="663"/>
    </location>
</feature>
<proteinExistence type="predicted"/>
<gene>
    <name evidence="3" type="ORF">SPOG_01915</name>
</gene>
<dbReference type="Gene3D" id="1.10.555.10">
    <property type="entry name" value="Rho GTPase activation protein"/>
    <property type="match status" value="1"/>
</dbReference>
<evidence type="ECO:0000313" key="4">
    <source>
        <dbReference type="Proteomes" id="UP000015464"/>
    </source>
</evidence>
<dbReference type="SMART" id="SM00324">
    <property type="entry name" value="RhoGAP"/>
    <property type="match status" value="1"/>
</dbReference>
<name>S9VY75_SCHCR</name>
<dbReference type="Gene3D" id="1.20.1270.60">
    <property type="entry name" value="Arfaptin homology (AH) domain/BAR domain"/>
    <property type="match status" value="1"/>
</dbReference>
<dbReference type="PROSITE" id="PS50238">
    <property type="entry name" value="RHOGAP"/>
    <property type="match status" value="1"/>
</dbReference>
<dbReference type="GeneID" id="25036239"/>
<feature type="region of interest" description="Disordered" evidence="1">
    <location>
        <begin position="151"/>
        <end position="179"/>
    </location>
</feature>
<dbReference type="eggNOG" id="ENOG502QQWB">
    <property type="taxonomic scope" value="Eukaryota"/>
</dbReference>
<dbReference type="GO" id="GO:0005938">
    <property type="term" value="C:cell cortex"/>
    <property type="evidence" value="ECO:0007669"/>
    <property type="project" value="UniProtKB-ARBA"/>
</dbReference>
<evidence type="ECO:0000259" key="2">
    <source>
        <dbReference type="PROSITE" id="PS50238"/>
    </source>
</evidence>
<evidence type="ECO:0000313" key="3">
    <source>
        <dbReference type="EMBL" id="EPY52593.1"/>
    </source>
</evidence>
<dbReference type="Proteomes" id="UP000015464">
    <property type="component" value="Unassembled WGS sequence"/>
</dbReference>
<keyword evidence="4" id="KW-1185">Reference proteome</keyword>
<dbReference type="GO" id="GO:0007165">
    <property type="term" value="P:signal transduction"/>
    <property type="evidence" value="ECO:0007669"/>
    <property type="project" value="InterPro"/>
</dbReference>
<dbReference type="InterPro" id="IPR008936">
    <property type="entry name" value="Rho_GTPase_activation_prot"/>
</dbReference>
<dbReference type="Pfam" id="PF00620">
    <property type="entry name" value="RhoGAP"/>
    <property type="match status" value="1"/>
</dbReference>
<dbReference type="EMBL" id="KE546989">
    <property type="protein sequence ID" value="EPY52593.1"/>
    <property type="molecule type" value="Genomic_DNA"/>
</dbReference>
<dbReference type="OrthoDB" id="2155291at2759"/>
<dbReference type="InterPro" id="IPR000198">
    <property type="entry name" value="RhoGAP_dom"/>
</dbReference>
<evidence type="ECO:0000256" key="1">
    <source>
        <dbReference type="SAM" id="MobiDB-lite"/>
    </source>
</evidence>
<dbReference type="SUPFAM" id="SSF48350">
    <property type="entry name" value="GTPase activation domain, GAP"/>
    <property type="match status" value="1"/>
</dbReference>
<feature type="domain" description="Rho-GAP" evidence="2">
    <location>
        <begin position="421"/>
        <end position="614"/>
    </location>
</feature>
<dbReference type="OMA" id="REDYFCE"/>
<dbReference type="STRING" id="653667.S9VY75"/>
<dbReference type="GO" id="GO:0005096">
    <property type="term" value="F:GTPase activator activity"/>
    <property type="evidence" value="ECO:0007669"/>
    <property type="project" value="UniProtKB-ARBA"/>
</dbReference>
<protein>
    <submittedName>
        <fullName evidence="3">RhoGAP</fullName>
    </submittedName>
</protein>
<dbReference type="SUPFAM" id="SSF103657">
    <property type="entry name" value="BAR/IMD domain-like"/>
    <property type="match status" value="1"/>
</dbReference>
<dbReference type="RefSeq" id="XP_013022473.1">
    <property type="nucleotide sequence ID" value="XM_013167019.1"/>
</dbReference>
<feature type="compositionally biased region" description="Low complexity" evidence="1">
    <location>
        <begin position="636"/>
        <end position="655"/>
    </location>
</feature>
<dbReference type="GO" id="GO:0032153">
    <property type="term" value="C:cell division site"/>
    <property type="evidence" value="ECO:0007669"/>
    <property type="project" value="UniProtKB-ARBA"/>
</dbReference>
<reference evidence="3 4" key="1">
    <citation type="journal article" date="2011" name="Science">
        <title>Comparative functional genomics of the fission yeasts.</title>
        <authorList>
            <person name="Rhind N."/>
            <person name="Chen Z."/>
            <person name="Yassour M."/>
            <person name="Thompson D.A."/>
            <person name="Haas B.J."/>
            <person name="Habib N."/>
            <person name="Wapinski I."/>
            <person name="Roy S."/>
            <person name="Lin M.F."/>
            <person name="Heiman D.I."/>
            <person name="Young S.K."/>
            <person name="Furuya K."/>
            <person name="Guo Y."/>
            <person name="Pidoux A."/>
            <person name="Chen H.M."/>
            <person name="Robbertse B."/>
            <person name="Goldberg J.M."/>
            <person name="Aoki K."/>
            <person name="Bayne E.H."/>
            <person name="Berlin A.M."/>
            <person name="Desjardins C.A."/>
            <person name="Dobbs E."/>
            <person name="Dukaj L."/>
            <person name="Fan L."/>
            <person name="FitzGerald M.G."/>
            <person name="French C."/>
            <person name="Gujja S."/>
            <person name="Hansen K."/>
            <person name="Keifenheim D."/>
            <person name="Levin J.Z."/>
            <person name="Mosher R.A."/>
            <person name="Mueller C.A."/>
            <person name="Pfiffner J."/>
            <person name="Priest M."/>
            <person name="Russ C."/>
            <person name="Smialowska A."/>
            <person name="Swoboda P."/>
            <person name="Sykes S.M."/>
            <person name="Vaughn M."/>
            <person name="Vengrova S."/>
            <person name="Yoder R."/>
            <person name="Zeng Q."/>
            <person name="Allshire R."/>
            <person name="Baulcombe D."/>
            <person name="Birren B.W."/>
            <person name="Brown W."/>
            <person name="Ekwall K."/>
            <person name="Kellis M."/>
            <person name="Leatherwood J."/>
            <person name="Levin H."/>
            <person name="Margalit H."/>
            <person name="Martienssen R."/>
            <person name="Nieduszynski C.A."/>
            <person name="Spatafora J.W."/>
            <person name="Friedman N."/>
            <person name="Dalgaard J.Z."/>
            <person name="Baumann P."/>
            <person name="Niki H."/>
            <person name="Regev A."/>
            <person name="Nusbaum C."/>
        </authorList>
    </citation>
    <scope>NUCLEOTIDE SEQUENCE [LARGE SCALE GENOMIC DNA]</scope>
    <source>
        <strain evidence="4">OY26 / ATCC MYA-4695 / CBS 11777 / NBRC 106824 / NRRL Y48691</strain>
    </source>
</reference>
<dbReference type="AlphaFoldDB" id="S9VY75"/>
<organism evidence="3 4">
    <name type="scientific">Schizosaccharomyces cryophilus (strain OY26 / ATCC MYA-4695 / CBS 11777 / NBRC 106824 / NRRL Y48691)</name>
    <name type="common">Fission yeast</name>
    <dbReference type="NCBI Taxonomy" id="653667"/>
    <lineage>
        <taxon>Eukaryota</taxon>
        <taxon>Fungi</taxon>
        <taxon>Dikarya</taxon>
        <taxon>Ascomycota</taxon>
        <taxon>Taphrinomycotina</taxon>
        <taxon>Schizosaccharomycetes</taxon>
        <taxon>Schizosaccharomycetales</taxon>
        <taxon>Schizosaccharomycetaceae</taxon>
        <taxon>Schizosaccharomyces</taxon>
    </lineage>
</organism>
<dbReference type="HOGENOM" id="CLU_416283_0_0_1"/>
<accession>S9VY75</accession>
<sequence>MTAMWDGFADSFWTRDYITGVKSAQELINQGIEQNKSLLSLLQAKSKALIACSDILVKACAKHDKQYPFSHDTNILLTSAAINELREDYFCEASLQKKWSEQLEYLVIGPFEKWNKNYAKRVGSLSSTIQVKIENYNSRLLHVQRLKSSLLNPKQRGHRKSSSLSSINSRTQGSNKKLESEMPFILAGKNYSNDEFSKFLSTLKKTMNKVSNSQPAEYVTHDVDFQKALSYTLPGSEKSKLEQMTDELAALDMVNVKERTDKSVGTPNSNVQLTQKAINLINTNQEDSLDSSSFFSTQNENKPVSFSNDLDKYYLAFSNLEQSRIELEQYLFTYYKELEKCEIDRLSAIETILADHSGCFSSFTTRLESVVSNQTKTTRSLDKLQDLSNQVKRYYTGYFTSVSNADLFLQNGYESPIKSYSFLDTQISRVVPEVLMYLVDGYSYIKDFDALYTIWTKEVPLKKAYELKSILLNNAIIDVVPILEKYPLHTIAFSLKLCLLEFSDSLIRSSFYDYFNALYSTYTEDKDIEHRVYSIRQCLLHLHSTPLRLLEDLISHFKFFADSAQFSRDDLYKIAKIIAPCILRPPKNVTRISVEDTHPVSLVLDLLQEFKQLFGNLERSVTPPIEMERALTPINTSPTKLKSSRSSSPIKLPSPTKLFRPFS</sequence>
<dbReference type="InterPro" id="IPR027267">
    <property type="entry name" value="AH/BAR_dom_sf"/>
</dbReference>